<dbReference type="AlphaFoldDB" id="A0A0J9E2H3"/>
<keyword evidence="2 4" id="KW-0238">DNA-binding</keyword>
<evidence type="ECO:0000313" key="7">
    <source>
        <dbReference type="Proteomes" id="UP000037178"/>
    </source>
</evidence>
<dbReference type="Gene3D" id="1.10.357.10">
    <property type="entry name" value="Tetracycline Repressor, domain 2"/>
    <property type="match status" value="1"/>
</dbReference>
<dbReference type="InterPro" id="IPR050109">
    <property type="entry name" value="HTH-type_TetR-like_transc_reg"/>
</dbReference>
<dbReference type="PANTHER" id="PTHR30055">
    <property type="entry name" value="HTH-TYPE TRANSCRIPTIONAL REGULATOR RUTR"/>
    <property type="match status" value="1"/>
</dbReference>
<accession>A0A0J9E2H3</accession>
<dbReference type="RefSeq" id="WP_082152502.1">
    <property type="nucleotide sequence ID" value="NZ_LFTY01000002.1"/>
</dbReference>
<dbReference type="SUPFAM" id="SSF46689">
    <property type="entry name" value="Homeodomain-like"/>
    <property type="match status" value="1"/>
</dbReference>
<evidence type="ECO:0000259" key="5">
    <source>
        <dbReference type="PROSITE" id="PS50977"/>
    </source>
</evidence>
<dbReference type="Proteomes" id="UP000037178">
    <property type="component" value="Unassembled WGS sequence"/>
</dbReference>
<dbReference type="EMBL" id="LFTY01000002">
    <property type="protein sequence ID" value="KMW56930.1"/>
    <property type="molecule type" value="Genomic_DNA"/>
</dbReference>
<feature type="DNA-binding region" description="H-T-H motif" evidence="4">
    <location>
        <begin position="33"/>
        <end position="52"/>
    </location>
</feature>
<dbReference type="PANTHER" id="PTHR30055:SF234">
    <property type="entry name" value="HTH-TYPE TRANSCRIPTIONAL REGULATOR BETI"/>
    <property type="match status" value="1"/>
</dbReference>
<dbReference type="GO" id="GO:0000976">
    <property type="term" value="F:transcription cis-regulatory region binding"/>
    <property type="evidence" value="ECO:0007669"/>
    <property type="project" value="TreeGrafter"/>
</dbReference>
<dbReference type="GO" id="GO:0003700">
    <property type="term" value="F:DNA-binding transcription factor activity"/>
    <property type="evidence" value="ECO:0007669"/>
    <property type="project" value="TreeGrafter"/>
</dbReference>
<keyword evidence="7" id="KW-1185">Reference proteome</keyword>
<comment type="caution">
    <text evidence="6">The sequence shown here is derived from an EMBL/GenBank/DDBJ whole genome shotgun (WGS) entry which is preliminary data.</text>
</comment>
<evidence type="ECO:0000256" key="4">
    <source>
        <dbReference type="PROSITE-ProRule" id="PRU00335"/>
    </source>
</evidence>
<proteinExistence type="predicted"/>
<dbReference type="Pfam" id="PF00440">
    <property type="entry name" value="TetR_N"/>
    <property type="match status" value="1"/>
</dbReference>
<sequence>MSQPAQARSRRTRNRLIAAAEDEIAAQGFEGLRVDAVVRRAGVAKGTFFAHFADKEILIEELIAARLEAELQRLEAAPPPHDLDGFIAALMPAWSLMTQERYVFDVIARHSTAMGIANLGPLAIAFQRLYDVISDWLSGAPFRTDVTRRLLAEGVQAFALQSMALEFCALHNQIGLAARLRPYLRAWLLPNHAAGTKKAPETGALSVAAEAA</sequence>
<organism evidence="6 7">
    <name type="scientific">Candidatus Rhodobacter oscarellae</name>
    <dbReference type="NCBI Taxonomy" id="1675527"/>
    <lineage>
        <taxon>Bacteria</taxon>
        <taxon>Pseudomonadati</taxon>
        <taxon>Pseudomonadota</taxon>
        <taxon>Alphaproteobacteria</taxon>
        <taxon>Rhodobacterales</taxon>
        <taxon>Rhodobacter group</taxon>
        <taxon>Rhodobacter</taxon>
    </lineage>
</organism>
<dbReference type="OrthoDB" id="9811084at2"/>
<dbReference type="InterPro" id="IPR001647">
    <property type="entry name" value="HTH_TetR"/>
</dbReference>
<keyword evidence="3" id="KW-0804">Transcription</keyword>
<dbReference type="STRING" id="1675527.AIOL_001888"/>
<evidence type="ECO:0000256" key="1">
    <source>
        <dbReference type="ARBA" id="ARBA00023015"/>
    </source>
</evidence>
<keyword evidence="1" id="KW-0805">Transcription regulation</keyword>
<evidence type="ECO:0000256" key="2">
    <source>
        <dbReference type="ARBA" id="ARBA00023125"/>
    </source>
</evidence>
<protein>
    <submittedName>
        <fullName evidence="6">Transcriptional regulator, TetR family</fullName>
    </submittedName>
</protein>
<name>A0A0J9E2H3_9RHOB</name>
<dbReference type="PATRIC" id="fig|1675527.3.peg.1984"/>
<feature type="domain" description="HTH tetR-type" evidence="5">
    <location>
        <begin position="10"/>
        <end position="70"/>
    </location>
</feature>
<evidence type="ECO:0000313" key="6">
    <source>
        <dbReference type="EMBL" id="KMW56930.1"/>
    </source>
</evidence>
<dbReference type="PROSITE" id="PS50977">
    <property type="entry name" value="HTH_TETR_2"/>
    <property type="match status" value="1"/>
</dbReference>
<dbReference type="PRINTS" id="PR00455">
    <property type="entry name" value="HTHTETR"/>
</dbReference>
<gene>
    <name evidence="6" type="ORF">AIOL_001888</name>
</gene>
<evidence type="ECO:0000256" key="3">
    <source>
        <dbReference type="ARBA" id="ARBA00023163"/>
    </source>
</evidence>
<reference evidence="6 7" key="1">
    <citation type="submission" date="2015-06" db="EMBL/GenBank/DDBJ databases">
        <title>Draft genome sequence of an Alphaproteobacteria species associated to the Mediterranean sponge Oscarella lobularis.</title>
        <authorList>
            <person name="Jourda C."/>
            <person name="Santini S."/>
            <person name="Claverie J.-M."/>
        </authorList>
    </citation>
    <scope>NUCLEOTIDE SEQUENCE [LARGE SCALE GENOMIC DNA]</scope>
    <source>
        <strain evidence="6">IGS</strain>
    </source>
</reference>
<dbReference type="InterPro" id="IPR009057">
    <property type="entry name" value="Homeodomain-like_sf"/>
</dbReference>